<reference evidence="1" key="2">
    <citation type="submission" date="2023-02" db="EMBL/GenBank/DDBJ databases">
        <authorList>
            <consortium name="DOE Joint Genome Institute"/>
            <person name="Mondo S.J."/>
            <person name="Chang Y."/>
            <person name="Wang Y."/>
            <person name="Ahrendt S."/>
            <person name="Andreopoulos W."/>
            <person name="Barry K."/>
            <person name="Beard J."/>
            <person name="Benny G.L."/>
            <person name="Blankenship S."/>
            <person name="Bonito G."/>
            <person name="Cuomo C."/>
            <person name="Desiro A."/>
            <person name="Gervers K.A."/>
            <person name="Hundley H."/>
            <person name="Kuo A."/>
            <person name="LaButti K."/>
            <person name="Lang B.F."/>
            <person name="Lipzen A."/>
            <person name="O'Donnell K."/>
            <person name="Pangilinan J."/>
            <person name="Reynolds N."/>
            <person name="Sandor L."/>
            <person name="Smith M.W."/>
            <person name="Tsang A."/>
            <person name="Grigoriev I.V."/>
            <person name="Stajich J.E."/>
            <person name="Spatafora J.W."/>
        </authorList>
    </citation>
    <scope>NUCLEOTIDE SEQUENCE</scope>
    <source>
        <strain evidence="1">RSA 2281</strain>
    </source>
</reference>
<evidence type="ECO:0000313" key="1">
    <source>
        <dbReference type="EMBL" id="KAI9270339.1"/>
    </source>
</evidence>
<sequence length="171" mass="19459">MDRRDDPKIQLLFKYVKDIFNGDIGKLDNILHAFDTVSNQFHRQLIKAKQTLAEDINNKESRKRTAQVFEDGVLFVNEMRKKHSLSPGPSTALSSSSTTSSTASSTNFDLLPIVQHKSSSWSFVDLWIKHSDDGMDWELCFKIGKDLGLFDEYKSKAGLKAAYFRAKSYTN</sequence>
<keyword evidence="2" id="KW-1185">Reference proteome</keyword>
<accession>A0AAD5KFW9</accession>
<comment type="caution">
    <text evidence="1">The sequence shown here is derived from an EMBL/GenBank/DDBJ whole genome shotgun (WGS) entry which is preliminary data.</text>
</comment>
<reference evidence="1" key="1">
    <citation type="journal article" date="2022" name="IScience">
        <title>Evolution of zygomycete secretomes and the origins of terrestrial fungal ecologies.</title>
        <authorList>
            <person name="Chang Y."/>
            <person name="Wang Y."/>
            <person name="Mondo S."/>
            <person name="Ahrendt S."/>
            <person name="Andreopoulos W."/>
            <person name="Barry K."/>
            <person name="Beard J."/>
            <person name="Benny G.L."/>
            <person name="Blankenship S."/>
            <person name="Bonito G."/>
            <person name="Cuomo C."/>
            <person name="Desiro A."/>
            <person name="Gervers K.A."/>
            <person name="Hundley H."/>
            <person name="Kuo A."/>
            <person name="LaButti K."/>
            <person name="Lang B.F."/>
            <person name="Lipzen A."/>
            <person name="O'Donnell K."/>
            <person name="Pangilinan J."/>
            <person name="Reynolds N."/>
            <person name="Sandor L."/>
            <person name="Smith M.E."/>
            <person name="Tsang A."/>
            <person name="Grigoriev I.V."/>
            <person name="Stajich J.E."/>
            <person name="Spatafora J.W."/>
        </authorList>
    </citation>
    <scope>NUCLEOTIDE SEQUENCE</scope>
    <source>
        <strain evidence="1">RSA 2281</strain>
    </source>
</reference>
<dbReference type="AlphaFoldDB" id="A0AAD5KFW9"/>
<dbReference type="Proteomes" id="UP001209540">
    <property type="component" value="Unassembled WGS sequence"/>
</dbReference>
<name>A0AAD5KFW9_9FUNG</name>
<gene>
    <name evidence="1" type="ORF">BDA99DRAFT_534448</name>
</gene>
<dbReference type="EMBL" id="JAIXMP010000007">
    <property type="protein sequence ID" value="KAI9270339.1"/>
    <property type="molecule type" value="Genomic_DNA"/>
</dbReference>
<proteinExistence type="predicted"/>
<protein>
    <submittedName>
        <fullName evidence="1">Uncharacterized protein</fullName>
    </submittedName>
</protein>
<organism evidence="1 2">
    <name type="scientific">Phascolomyces articulosus</name>
    <dbReference type="NCBI Taxonomy" id="60185"/>
    <lineage>
        <taxon>Eukaryota</taxon>
        <taxon>Fungi</taxon>
        <taxon>Fungi incertae sedis</taxon>
        <taxon>Mucoromycota</taxon>
        <taxon>Mucoromycotina</taxon>
        <taxon>Mucoromycetes</taxon>
        <taxon>Mucorales</taxon>
        <taxon>Lichtheimiaceae</taxon>
        <taxon>Phascolomyces</taxon>
    </lineage>
</organism>
<evidence type="ECO:0000313" key="2">
    <source>
        <dbReference type="Proteomes" id="UP001209540"/>
    </source>
</evidence>